<protein>
    <recommendedName>
        <fullName evidence="4">F-box and WD repeat domain containing 10</fullName>
    </recommendedName>
</protein>
<dbReference type="SUPFAM" id="SSF50978">
    <property type="entry name" value="WD40 repeat-like"/>
    <property type="match status" value="1"/>
</dbReference>
<feature type="repeat" description="WD" evidence="1">
    <location>
        <begin position="317"/>
        <end position="356"/>
    </location>
</feature>
<dbReference type="InterPro" id="IPR036322">
    <property type="entry name" value="WD40_repeat_dom_sf"/>
</dbReference>
<dbReference type="EMBL" id="JAULJE010000020">
    <property type="protein sequence ID" value="KAK1331702.1"/>
    <property type="molecule type" value="Genomic_DNA"/>
</dbReference>
<evidence type="ECO:0000313" key="3">
    <source>
        <dbReference type="Proteomes" id="UP001177744"/>
    </source>
</evidence>
<dbReference type="PROSITE" id="PS50082">
    <property type="entry name" value="WD_REPEATS_2"/>
    <property type="match status" value="3"/>
</dbReference>
<dbReference type="Proteomes" id="UP001177744">
    <property type="component" value="Unassembled WGS sequence"/>
</dbReference>
<name>A0AA40HI81_CNENI</name>
<dbReference type="Pfam" id="PF00400">
    <property type="entry name" value="WD40"/>
    <property type="match status" value="4"/>
</dbReference>
<gene>
    <name evidence="2" type="ORF">QTO34_009676</name>
</gene>
<keyword evidence="1" id="KW-0853">WD repeat</keyword>
<dbReference type="PANTHER" id="PTHR19872:SF7">
    <property type="entry name" value="F-BOX AND WD REPEAT DOMAIN CONTAINING PROTEIN 10B-RELATED"/>
    <property type="match status" value="1"/>
</dbReference>
<dbReference type="InterPro" id="IPR051075">
    <property type="entry name" value="SCF_subunit_WD-repeat"/>
</dbReference>
<dbReference type="Gene3D" id="2.130.10.10">
    <property type="entry name" value="YVTN repeat-like/Quinoprotein amine dehydrogenase"/>
    <property type="match status" value="1"/>
</dbReference>
<evidence type="ECO:0000256" key="1">
    <source>
        <dbReference type="PROSITE-ProRule" id="PRU00221"/>
    </source>
</evidence>
<dbReference type="SMART" id="SM00320">
    <property type="entry name" value="WD40"/>
    <property type="match status" value="4"/>
</dbReference>
<accession>A0AA40HI81</accession>
<comment type="caution">
    <text evidence="2">The sequence shown here is derived from an EMBL/GenBank/DDBJ whole genome shotgun (WGS) entry which is preliminary data.</text>
</comment>
<reference evidence="2" key="1">
    <citation type="submission" date="2023-06" db="EMBL/GenBank/DDBJ databases">
        <title>Reference genome for the Northern bat (Eptesicus nilssonii), a most northern bat species.</title>
        <authorList>
            <person name="Laine V.N."/>
            <person name="Pulliainen A.T."/>
            <person name="Lilley T.M."/>
        </authorList>
    </citation>
    <scope>NUCLEOTIDE SEQUENCE</scope>
    <source>
        <strain evidence="2">BLF_Eptnil</strain>
        <tissue evidence="2">Kidney</tissue>
    </source>
</reference>
<dbReference type="PROSITE" id="PS50294">
    <property type="entry name" value="WD_REPEATS_REGION"/>
    <property type="match status" value="2"/>
</dbReference>
<evidence type="ECO:0000313" key="2">
    <source>
        <dbReference type="EMBL" id="KAK1331702.1"/>
    </source>
</evidence>
<feature type="repeat" description="WD" evidence="1">
    <location>
        <begin position="396"/>
        <end position="427"/>
    </location>
</feature>
<keyword evidence="3" id="KW-1185">Reference proteome</keyword>
<feature type="repeat" description="WD" evidence="1">
    <location>
        <begin position="275"/>
        <end position="316"/>
    </location>
</feature>
<dbReference type="PANTHER" id="PTHR19872">
    <property type="entry name" value="UBIQUITIN LIGASE SPECIFICITY FACTOR/HREP PROTEIN"/>
    <property type="match status" value="1"/>
</dbReference>
<proteinExistence type="predicted"/>
<dbReference type="InterPro" id="IPR015943">
    <property type="entry name" value="WD40/YVTN_repeat-like_dom_sf"/>
</dbReference>
<dbReference type="InterPro" id="IPR001680">
    <property type="entry name" value="WD40_rpt"/>
</dbReference>
<dbReference type="AlphaFoldDB" id="A0AA40HI81"/>
<evidence type="ECO:0008006" key="4">
    <source>
        <dbReference type="Google" id="ProtNLM"/>
    </source>
</evidence>
<sequence>MNNMESKLKTVPYFRCEQGNETVPVCQRCETCILARKIFTTKEWFRRVGDIAQRRFLVSILGQLDSLYLLHYFQTILQTTQGKDFIYNRSRIDLSKQEGDIMKFSVNQILDKTIEQNMKEILCWFGSSTHRTKAKYTLLLLQMCDPKLLLIAANVIRVLFQREQDTILGMLDKNTLIRCASVSQHWAVLAKKVKKDYSIHAFIHNQIALLQGSYTKGIDPTYACKLFVPVPKTTDDIKRIRVKNQKWKLRTKLCHPNRKIQLLDVLQAKEIPVQFRGHTGSVRALFVCEAENFLLSGSYDLSIRYWDLKSGTCIRIFNGHQGTITCIDLYKKRLVSGAKDCQVKEWDVDTGKCLKTFKHKDPILATRINDTYIVSSCERGIVKVWHIVLAQVVKILSGHEGAVKCLCFDQWHLLSGSVDGLVMAWSMVGKYERCLMAYKHPKYVPGKPCLKHQQHNPRLKVESHGPMRNRAPTSLVQGASLRTTAAKSLQPAAPALSICPLVRGRERNRELETSMRENHRSAASCTPPLGMCRNRASASAGTWNPGFPCSPGFTWKVVQKDIWKIPAIGLPAVVSTALPASLPSPLPRLLPSLLRCPACLLLCSFTPFCRAWLPSMLSSVFTLHLDMQINLHLGWRGRERDREIETSISFLLHTSYWGCAHNQGRILQVAAVAACTATAAAVAASAPAPTRHCRPPHSAPIRPAPPCPAPPNRAFPLAATLLSTFPPPSF</sequence>
<organism evidence="2 3">
    <name type="scientific">Cnephaeus nilssonii</name>
    <name type="common">Northern bat</name>
    <name type="synonym">Eptesicus nilssonii</name>
    <dbReference type="NCBI Taxonomy" id="3371016"/>
    <lineage>
        <taxon>Eukaryota</taxon>
        <taxon>Metazoa</taxon>
        <taxon>Chordata</taxon>
        <taxon>Craniata</taxon>
        <taxon>Vertebrata</taxon>
        <taxon>Euteleostomi</taxon>
        <taxon>Mammalia</taxon>
        <taxon>Eutheria</taxon>
        <taxon>Laurasiatheria</taxon>
        <taxon>Chiroptera</taxon>
        <taxon>Yangochiroptera</taxon>
        <taxon>Vespertilionidae</taxon>
        <taxon>Cnephaeus</taxon>
    </lineage>
</organism>